<accession>A0A1W6KFI1</accession>
<proteinExistence type="predicted"/>
<organism evidence="2 3">
    <name type="scientific">Marinobacter salarius</name>
    <dbReference type="NCBI Taxonomy" id="1420917"/>
    <lineage>
        <taxon>Bacteria</taxon>
        <taxon>Pseudomonadati</taxon>
        <taxon>Pseudomonadota</taxon>
        <taxon>Gammaproteobacteria</taxon>
        <taxon>Pseudomonadales</taxon>
        <taxon>Marinobacteraceae</taxon>
        <taxon>Marinobacter</taxon>
    </lineage>
</organism>
<keyword evidence="1" id="KW-1133">Transmembrane helix</keyword>
<keyword evidence="1" id="KW-0812">Transmembrane</keyword>
<evidence type="ECO:0000313" key="3">
    <source>
        <dbReference type="Proteomes" id="UP000193100"/>
    </source>
</evidence>
<dbReference type="RefSeq" id="WP_085682131.1">
    <property type="nucleotide sequence ID" value="NZ_CP020932.1"/>
</dbReference>
<geneLocation type="plasmid" evidence="3">
    <name>psmr5</name>
</geneLocation>
<feature type="transmembrane region" description="Helical" evidence="1">
    <location>
        <begin position="114"/>
        <end position="139"/>
    </location>
</feature>
<name>A0A1W6KFI1_9GAMM</name>
<evidence type="ECO:0000313" key="2">
    <source>
        <dbReference type="EMBL" id="ARM86167.1"/>
    </source>
</evidence>
<gene>
    <name evidence="2" type="ORF">MARSALSMR5_04147</name>
</gene>
<dbReference type="GeneID" id="77258051"/>
<feature type="transmembrane region" description="Helical" evidence="1">
    <location>
        <begin position="80"/>
        <end position="108"/>
    </location>
</feature>
<reference evidence="2 3" key="1">
    <citation type="submission" date="2017-04" db="EMBL/GenBank/DDBJ databases">
        <title>Genome Sequence of Marinobacter salarius strain SMR5 Isolated from a culture of the Diatom Skeletonema marinoi.</title>
        <authorList>
            <person name="Topel M."/>
            <person name="Pinder M.I.M."/>
            <person name="Johansson O.N."/>
            <person name="Kourtchenko O."/>
            <person name="Godhe A."/>
            <person name="Clarke A.K."/>
        </authorList>
    </citation>
    <scope>NUCLEOTIDE SEQUENCE [LARGE SCALE GENOMIC DNA]</scope>
    <source>
        <strain evidence="2 3">SMR5</strain>
        <plasmid evidence="3">Plasmid psmr5</plasmid>
    </source>
</reference>
<dbReference type="AlphaFoldDB" id="A0A1W6KFI1"/>
<sequence length="141" mass="14785">MTETLAEKIGVVFAVIVAILFSYATLPAIQLMVVPGTTPLWEPVLAYDQALALIGGIMGLGAMLALINRIRIARANDESVIPAWVWITLFAILAGGLSDFVMIAAFGITFESTMAMGASTAVATTISLIVAMATAILLARD</sequence>
<dbReference type="EMBL" id="CP020932">
    <property type="protein sequence ID" value="ARM86167.1"/>
    <property type="molecule type" value="Genomic_DNA"/>
</dbReference>
<feature type="transmembrane region" description="Helical" evidence="1">
    <location>
        <begin position="9"/>
        <end position="29"/>
    </location>
</feature>
<dbReference type="Proteomes" id="UP000193100">
    <property type="component" value="Plasmid pSMR5"/>
</dbReference>
<evidence type="ECO:0000256" key="1">
    <source>
        <dbReference type="SAM" id="Phobius"/>
    </source>
</evidence>
<feature type="transmembrane region" description="Helical" evidence="1">
    <location>
        <begin position="49"/>
        <end position="68"/>
    </location>
</feature>
<protein>
    <submittedName>
        <fullName evidence="2">Uncharacterized protein</fullName>
    </submittedName>
</protein>
<keyword evidence="1" id="KW-0472">Membrane</keyword>
<keyword evidence="2" id="KW-0614">Plasmid</keyword>